<reference evidence="4 5" key="1">
    <citation type="submission" date="2020-08" db="EMBL/GenBank/DDBJ databases">
        <title>A Genomic Blueprint of the Chicken Gut Microbiome.</title>
        <authorList>
            <person name="Gilroy R."/>
            <person name="Ravi A."/>
            <person name="Getino M."/>
            <person name="Pursley I."/>
            <person name="Horton D.L."/>
            <person name="Alikhan N.-F."/>
            <person name="Baker D."/>
            <person name="Gharbi K."/>
            <person name="Hall N."/>
            <person name="Watson M."/>
            <person name="Adriaenssens E.M."/>
            <person name="Foster-Nyarko E."/>
            <person name="Jarju S."/>
            <person name="Secka A."/>
            <person name="Antonio M."/>
            <person name="Oren A."/>
            <person name="Chaudhuri R."/>
            <person name="La Ragione R.M."/>
            <person name="Hildebrand F."/>
            <person name="Pallen M.J."/>
        </authorList>
    </citation>
    <scope>NUCLEOTIDE SEQUENCE [LARGE SCALE GENOMIC DNA]</scope>
    <source>
        <strain evidence="4 5">Sa1BUA13</strain>
    </source>
</reference>
<feature type="domain" description="Transcriptional regulator SgrR N-terminal HTH" evidence="3">
    <location>
        <begin position="20"/>
        <end position="90"/>
    </location>
</feature>
<keyword evidence="5" id="KW-1185">Reference proteome</keyword>
<protein>
    <submittedName>
        <fullName evidence="4">SgrR family transcriptional regulator</fullName>
    </submittedName>
</protein>
<dbReference type="InterPro" id="IPR000914">
    <property type="entry name" value="SBP_5_dom"/>
</dbReference>
<keyword evidence="1" id="KW-0238">DNA-binding</keyword>
<evidence type="ECO:0000313" key="5">
    <source>
        <dbReference type="Proteomes" id="UP000658980"/>
    </source>
</evidence>
<dbReference type="PANTHER" id="PTHR30290">
    <property type="entry name" value="PERIPLASMIC BINDING COMPONENT OF ABC TRANSPORTER"/>
    <property type="match status" value="1"/>
</dbReference>
<name>A0ABR8WEJ0_9BACL</name>
<feature type="domain" description="Solute-binding protein family 5" evidence="2">
    <location>
        <begin position="164"/>
        <end position="303"/>
    </location>
</feature>
<accession>A0ABR8WEJ0</accession>
<evidence type="ECO:0000259" key="2">
    <source>
        <dbReference type="Pfam" id="PF00496"/>
    </source>
</evidence>
<dbReference type="Gene3D" id="3.40.190.10">
    <property type="entry name" value="Periplasmic binding protein-like II"/>
    <property type="match status" value="1"/>
</dbReference>
<dbReference type="InterPro" id="IPR025370">
    <property type="entry name" value="SgrR_HTH_N"/>
</dbReference>
<comment type="caution">
    <text evidence="4">The sequence shown here is derived from an EMBL/GenBank/DDBJ whole genome shotgun (WGS) entry which is preliminary data.</text>
</comment>
<organism evidence="4 5">
    <name type="scientific">Planococcus wigleyi</name>
    <dbReference type="NCBI Taxonomy" id="2762216"/>
    <lineage>
        <taxon>Bacteria</taxon>
        <taxon>Bacillati</taxon>
        <taxon>Bacillota</taxon>
        <taxon>Bacilli</taxon>
        <taxon>Bacillales</taxon>
        <taxon>Caryophanaceae</taxon>
        <taxon>Planococcus</taxon>
    </lineage>
</organism>
<evidence type="ECO:0000256" key="1">
    <source>
        <dbReference type="ARBA" id="ARBA00023125"/>
    </source>
</evidence>
<dbReference type="EMBL" id="JACSPU010000004">
    <property type="protein sequence ID" value="MBD8015451.1"/>
    <property type="molecule type" value="Genomic_DNA"/>
</dbReference>
<gene>
    <name evidence="4" type="ORF">H9630_11555</name>
</gene>
<dbReference type="RefSeq" id="WP_191715645.1">
    <property type="nucleotide sequence ID" value="NZ_JACSPU010000004.1"/>
</dbReference>
<dbReference type="SUPFAM" id="SSF53850">
    <property type="entry name" value="Periplasmic binding protein-like II"/>
    <property type="match status" value="1"/>
</dbReference>
<dbReference type="InterPro" id="IPR039424">
    <property type="entry name" value="SBP_5"/>
</dbReference>
<proteinExistence type="predicted"/>
<sequence>MEKTLLSLWKVVPTGYIKQTQIADALNLSSKQTTRLLRKWSDEGWFTYTSGRGRGNTSHLQWHRNVEEVYEQQIIQLIAEQPAESASHYLLLDWSPAVRHRLMHLFRSHFGYSQNNASEVDKLIIPRKYALLTLHPMKAADIQSANMAANVYNRLVSVDDAGNVSPELAHSWDLTDHRLQLYLRKEVQFHDGTFLTSENVIDCLNRLRLDGSYADLWKPITKINALSPYVLELSFPAGCSYCLQMLGMINASIYKETTDQIIGTGGFYVAHNDELKTTLKAFSEYFKERPLLDIVEFIQVPEDFDFTYRSSANEASEETFQVESDSGFGVVIMNAFRDSPISRQEVRDYVHYAIAKHRHTIGQFHPRALPNHHGCLAGQKQSYTVPQMDRPVLDQPLVIKAANYTNGATRWLKEALESEGIAVEIQWLSFQDKLLDITKDQTADLFIHGEVFEMNQEFSFFYFLSNGYSPMTAIMKSQPQFDRYLPLYAETPFEEWTALNLEVERNLLEASIMVPLYYEKRQIPFSIDLMNISISHFGYVDFSKLWVRPVCEE</sequence>
<dbReference type="PANTHER" id="PTHR30290:SF72">
    <property type="entry name" value="HTH-TYPE TRANSCRIPTIONAL REGULATOR SGRR"/>
    <property type="match status" value="1"/>
</dbReference>
<evidence type="ECO:0000259" key="3">
    <source>
        <dbReference type="Pfam" id="PF12793"/>
    </source>
</evidence>
<dbReference type="Proteomes" id="UP000658980">
    <property type="component" value="Unassembled WGS sequence"/>
</dbReference>
<dbReference type="Pfam" id="PF12793">
    <property type="entry name" value="SgrR_N"/>
    <property type="match status" value="1"/>
</dbReference>
<evidence type="ECO:0000313" key="4">
    <source>
        <dbReference type="EMBL" id="MBD8015451.1"/>
    </source>
</evidence>
<dbReference type="Pfam" id="PF00496">
    <property type="entry name" value="SBP_bac_5"/>
    <property type="match status" value="1"/>
</dbReference>